<feature type="compositionally biased region" description="Polar residues" evidence="6">
    <location>
        <begin position="666"/>
        <end position="686"/>
    </location>
</feature>
<name>A0A9P6ST08_9FUNG</name>
<dbReference type="CDD" id="cd01367">
    <property type="entry name" value="KISc_KIF2_like"/>
    <property type="match status" value="1"/>
</dbReference>
<dbReference type="PROSITE" id="PS00411">
    <property type="entry name" value="KINESIN_MOTOR_1"/>
    <property type="match status" value="1"/>
</dbReference>
<protein>
    <recommendedName>
        <fullName evidence="4">Kinesin-like protein</fullName>
    </recommendedName>
</protein>
<sequence length="784" mass="85280">MSAKIRVCVRKRPLNNKEFHRGEKDIATVSGRLLAIDEPKVRLDMTKYIERHKFAFDEVFDADATNEDVYRKTAYPLVQYLFEGGKATCFAYGQTGSGKTYTMLDQKQGLYVLAARDIFVKLRSPENSHLGVFIGFYEIYQGQLHDLLNNRKKLHARSTNANADSSRSHAIMQLVLKNRATKSIEGKLSFIDLAGSERGADRGETDVKTRMEGAEINKSLLALKECIRALDQDKKHTPFRQSKLTQVLKDSFVGNSRTCMVATISPNNSNSEHTLNTLRYADRVKELKAEAGAKGAVQDDTEDTEGELGTTSAYDDDDYISSSSDNLLDETIDLLDDEEFPHALEQEEVALHPLAAPHPLAPHPLAPHPLAALHPLATSKYDHELVEPSPRQLRRSFDDGEVINSHRLSYNQQQQQSQRQLLQQQQQQHQQQQLQQQLQQQQLDAERFREPLPSSTNGGGRCSPQLKHATSLKTRKSDVVVSKLPMPRSMSGSCISSIPPPPRTMSPTICSPTASSPLTAAFMGHHHRHSIAGPSVIRRNSSNISPPLSGRSVTRDPRTSPDLGPSNGSTETNVTAGNSNSSSNTTSGGVARSANGTKSSHMKRASLSGLKQLVSGAGAGTATGAGTGSGADATTGSTGTGTGTGGRPASATSATQSNGDILFGLNSPTSPRVTTAAVISSQKGSNTSTTTTTTTTTAATPASAASTWSFSLQEMHDFVREHRSEMQECNDLTKRETKLLAQTGFGGDRKSFERYLSELDEIMDEKLITIVAMSQKLKALRSQM</sequence>
<evidence type="ECO:0000256" key="2">
    <source>
        <dbReference type="ARBA" id="ARBA00022840"/>
    </source>
</evidence>
<evidence type="ECO:0000256" key="6">
    <source>
        <dbReference type="SAM" id="MobiDB-lite"/>
    </source>
</evidence>
<dbReference type="OrthoDB" id="3176171at2759"/>
<dbReference type="GO" id="GO:0007018">
    <property type="term" value="P:microtubule-based movement"/>
    <property type="evidence" value="ECO:0007669"/>
    <property type="project" value="InterPro"/>
</dbReference>
<evidence type="ECO:0000259" key="7">
    <source>
        <dbReference type="PROSITE" id="PS50067"/>
    </source>
</evidence>
<dbReference type="PANTHER" id="PTHR47971">
    <property type="entry name" value="KINESIN-RELATED PROTEIN 6"/>
    <property type="match status" value="1"/>
</dbReference>
<dbReference type="EMBL" id="JAAAHW010000828">
    <property type="protein sequence ID" value="KAF9998677.1"/>
    <property type="molecule type" value="Genomic_DNA"/>
</dbReference>
<feature type="binding site" evidence="3">
    <location>
        <begin position="93"/>
        <end position="100"/>
    </location>
    <ligand>
        <name>ATP</name>
        <dbReference type="ChEBI" id="CHEBI:30616"/>
    </ligand>
</feature>
<feature type="compositionally biased region" description="Low complexity" evidence="6">
    <location>
        <begin position="572"/>
        <end position="591"/>
    </location>
</feature>
<dbReference type="GO" id="GO:0008017">
    <property type="term" value="F:microtubule binding"/>
    <property type="evidence" value="ECO:0007669"/>
    <property type="project" value="InterPro"/>
</dbReference>
<dbReference type="InterPro" id="IPR001752">
    <property type="entry name" value="Kinesin_motor_dom"/>
</dbReference>
<dbReference type="InterPro" id="IPR036961">
    <property type="entry name" value="Kinesin_motor_dom_sf"/>
</dbReference>
<keyword evidence="5" id="KW-0175">Coiled coil</keyword>
<dbReference type="FunFam" id="3.40.850.10:FF:000340">
    <property type="entry name" value="Kinesin-like protein"/>
    <property type="match status" value="1"/>
</dbReference>
<evidence type="ECO:0000256" key="3">
    <source>
        <dbReference type="PROSITE-ProRule" id="PRU00283"/>
    </source>
</evidence>
<evidence type="ECO:0000256" key="5">
    <source>
        <dbReference type="SAM" id="Coils"/>
    </source>
</evidence>
<dbReference type="GO" id="GO:0005524">
    <property type="term" value="F:ATP binding"/>
    <property type="evidence" value="ECO:0007669"/>
    <property type="project" value="UniProtKB-UniRule"/>
</dbReference>
<dbReference type="GO" id="GO:0003777">
    <property type="term" value="F:microtubule motor activity"/>
    <property type="evidence" value="ECO:0007669"/>
    <property type="project" value="InterPro"/>
</dbReference>
<reference evidence="8" key="1">
    <citation type="journal article" date="2020" name="Fungal Divers.">
        <title>Resolving the Mortierellaceae phylogeny through synthesis of multi-gene phylogenetics and phylogenomics.</title>
        <authorList>
            <person name="Vandepol N."/>
            <person name="Liber J."/>
            <person name="Desiro A."/>
            <person name="Na H."/>
            <person name="Kennedy M."/>
            <person name="Barry K."/>
            <person name="Grigoriev I.V."/>
            <person name="Miller A.N."/>
            <person name="O'Donnell K."/>
            <person name="Stajich J.E."/>
            <person name="Bonito G."/>
        </authorList>
    </citation>
    <scope>NUCLEOTIDE SEQUENCE</scope>
    <source>
        <strain evidence="8">MES-2147</strain>
    </source>
</reference>
<organism evidence="8 9">
    <name type="scientific">Modicella reniformis</name>
    <dbReference type="NCBI Taxonomy" id="1440133"/>
    <lineage>
        <taxon>Eukaryota</taxon>
        <taxon>Fungi</taxon>
        <taxon>Fungi incertae sedis</taxon>
        <taxon>Mucoromycota</taxon>
        <taxon>Mortierellomycotina</taxon>
        <taxon>Mortierellomycetes</taxon>
        <taxon>Mortierellales</taxon>
        <taxon>Mortierellaceae</taxon>
        <taxon>Modicella</taxon>
    </lineage>
</organism>
<evidence type="ECO:0000256" key="1">
    <source>
        <dbReference type="ARBA" id="ARBA00022741"/>
    </source>
</evidence>
<proteinExistence type="inferred from homology"/>
<keyword evidence="9" id="KW-1185">Reference proteome</keyword>
<dbReference type="Pfam" id="PF00225">
    <property type="entry name" value="Kinesin"/>
    <property type="match status" value="2"/>
</dbReference>
<dbReference type="PANTHER" id="PTHR47971:SF20">
    <property type="entry name" value="KINESIN-LIKE PROTEIN KIF24"/>
    <property type="match status" value="1"/>
</dbReference>
<comment type="similarity">
    <text evidence="3 4">Belongs to the TRAFAC class myosin-kinesin ATPase superfamily. Kinesin family.</text>
</comment>
<evidence type="ECO:0000256" key="4">
    <source>
        <dbReference type="RuleBase" id="RU000394"/>
    </source>
</evidence>
<dbReference type="Gene3D" id="3.40.850.10">
    <property type="entry name" value="Kinesin motor domain"/>
    <property type="match status" value="2"/>
</dbReference>
<dbReference type="InterPro" id="IPR027417">
    <property type="entry name" value="P-loop_NTPase"/>
</dbReference>
<dbReference type="InterPro" id="IPR019821">
    <property type="entry name" value="Kinesin_motor_CS"/>
</dbReference>
<keyword evidence="2 3" id="KW-0067">ATP-binding</keyword>
<dbReference type="GO" id="GO:0005874">
    <property type="term" value="C:microtubule"/>
    <property type="evidence" value="ECO:0007669"/>
    <property type="project" value="UniProtKB-KW"/>
</dbReference>
<accession>A0A9P6ST08</accession>
<gene>
    <name evidence="8" type="primary">KIF24_1</name>
    <name evidence="8" type="ORF">BGZ65_005846</name>
</gene>
<keyword evidence="3 4" id="KW-0505">Motor protein</keyword>
<dbReference type="Proteomes" id="UP000749646">
    <property type="component" value="Unassembled WGS sequence"/>
</dbReference>
<dbReference type="AlphaFoldDB" id="A0A9P6ST08"/>
<feature type="region of interest" description="Disordered" evidence="6">
    <location>
        <begin position="290"/>
        <end position="322"/>
    </location>
</feature>
<feature type="region of interest" description="Disordered" evidence="6">
    <location>
        <begin position="623"/>
        <end position="702"/>
    </location>
</feature>
<comment type="caution">
    <text evidence="8">The sequence shown here is derived from an EMBL/GenBank/DDBJ whole genome shotgun (WGS) entry which is preliminary data.</text>
</comment>
<evidence type="ECO:0000313" key="8">
    <source>
        <dbReference type="EMBL" id="KAF9998677.1"/>
    </source>
</evidence>
<dbReference type="SMART" id="SM00129">
    <property type="entry name" value="KISc"/>
    <property type="match status" value="1"/>
</dbReference>
<keyword evidence="1 3" id="KW-0547">Nucleotide-binding</keyword>
<evidence type="ECO:0000313" key="9">
    <source>
        <dbReference type="Proteomes" id="UP000749646"/>
    </source>
</evidence>
<feature type="compositionally biased region" description="Low complexity" evidence="6">
    <location>
        <begin position="687"/>
        <end position="702"/>
    </location>
</feature>
<feature type="coiled-coil region" evidence="5">
    <location>
        <begin position="412"/>
        <end position="444"/>
    </location>
</feature>
<feature type="region of interest" description="Disordered" evidence="6">
    <location>
        <begin position="450"/>
        <end position="477"/>
    </location>
</feature>
<dbReference type="SUPFAM" id="SSF52540">
    <property type="entry name" value="P-loop containing nucleoside triphosphate hydrolases"/>
    <property type="match status" value="1"/>
</dbReference>
<dbReference type="InterPro" id="IPR027640">
    <property type="entry name" value="Kinesin-like_fam"/>
</dbReference>
<dbReference type="PRINTS" id="PR00380">
    <property type="entry name" value="KINESINHEAVY"/>
</dbReference>
<feature type="domain" description="Kinesin motor" evidence="7">
    <location>
        <begin position="4"/>
        <end position="287"/>
    </location>
</feature>
<feature type="region of interest" description="Disordered" evidence="6">
    <location>
        <begin position="532"/>
        <end position="605"/>
    </location>
</feature>
<dbReference type="PROSITE" id="PS50067">
    <property type="entry name" value="KINESIN_MOTOR_2"/>
    <property type="match status" value="1"/>
</dbReference>
<keyword evidence="4" id="KW-0493">Microtubule</keyword>
<dbReference type="GO" id="GO:0007019">
    <property type="term" value="P:microtubule depolymerization"/>
    <property type="evidence" value="ECO:0007669"/>
    <property type="project" value="TreeGrafter"/>
</dbReference>